<accession>A0ABX1C7I9</accession>
<gene>
    <name evidence="6" type="ORF">HCN52_03565</name>
</gene>
<dbReference type="PANTHER" id="PTHR43201">
    <property type="entry name" value="ACYL-COA SYNTHETASE"/>
    <property type="match status" value="1"/>
</dbReference>
<dbReference type="Pfam" id="PF13193">
    <property type="entry name" value="AMP-binding_C"/>
    <property type="match status" value="1"/>
</dbReference>
<comment type="similarity">
    <text evidence="1">Belongs to the ATP-dependent AMP-binding enzyme family.</text>
</comment>
<dbReference type="Proteomes" id="UP000727056">
    <property type="component" value="Unassembled WGS sequence"/>
</dbReference>
<dbReference type="Pfam" id="PF00501">
    <property type="entry name" value="AMP-binding"/>
    <property type="match status" value="1"/>
</dbReference>
<name>A0ABX1C7I9_9ACTN</name>
<evidence type="ECO:0000259" key="5">
    <source>
        <dbReference type="Pfam" id="PF13193"/>
    </source>
</evidence>
<dbReference type="InterPro" id="IPR000873">
    <property type="entry name" value="AMP-dep_synth/lig_dom"/>
</dbReference>
<dbReference type="RefSeq" id="WP_168086874.1">
    <property type="nucleotide sequence ID" value="NZ_BHZH01000100.1"/>
</dbReference>
<dbReference type="InterPro" id="IPR025110">
    <property type="entry name" value="AMP-bd_C"/>
</dbReference>
<evidence type="ECO:0000259" key="4">
    <source>
        <dbReference type="Pfam" id="PF00501"/>
    </source>
</evidence>
<feature type="domain" description="AMP-binding enzyme C-terminal" evidence="5">
    <location>
        <begin position="438"/>
        <end position="512"/>
    </location>
</feature>
<dbReference type="PANTHER" id="PTHR43201:SF5">
    <property type="entry name" value="MEDIUM-CHAIN ACYL-COA LIGASE ACSF2, MITOCHONDRIAL"/>
    <property type="match status" value="1"/>
</dbReference>
<evidence type="ECO:0000256" key="1">
    <source>
        <dbReference type="ARBA" id="ARBA00006432"/>
    </source>
</evidence>
<dbReference type="Gene3D" id="3.30.300.30">
    <property type="match status" value="1"/>
</dbReference>
<feature type="region of interest" description="Disordered" evidence="3">
    <location>
        <begin position="515"/>
        <end position="536"/>
    </location>
</feature>
<dbReference type="CDD" id="cd04433">
    <property type="entry name" value="AFD_class_I"/>
    <property type="match status" value="1"/>
</dbReference>
<proteinExistence type="inferred from homology"/>
<evidence type="ECO:0000313" key="7">
    <source>
        <dbReference type="Proteomes" id="UP000727056"/>
    </source>
</evidence>
<evidence type="ECO:0000313" key="6">
    <source>
        <dbReference type="EMBL" id="NJQ14043.1"/>
    </source>
</evidence>
<dbReference type="EMBL" id="JAAVJC010000014">
    <property type="protein sequence ID" value="NJQ14043.1"/>
    <property type="molecule type" value="Genomic_DNA"/>
</dbReference>
<dbReference type="InterPro" id="IPR042099">
    <property type="entry name" value="ANL_N_sf"/>
</dbReference>
<protein>
    <submittedName>
        <fullName evidence="6">Long-chain fatty acid--CoA ligase</fullName>
    </submittedName>
</protein>
<dbReference type="GO" id="GO:0016874">
    <property type="term" value="F:ligase activity"/>
    <property type="evidence" value="ECO:0007669"/>
    <property type="project" value="UniProtKB-KW"/>
</dbReference>
<organism evidence="6 7">
    <name type="scientific">Streptomyces bohaiensis</name>
    <dbReference type="NCBI Taxonomy" id="1431344"/>
    <lineage>
        <taxon>Bacteria</taxon>
        <taxon>Bacillati</taxon>
        <taxon>Actinomycetota</taxon>
        <taxon>Actinomycetes</taxon>
        <taxon>Kitasatosporales</taxon>
        <taxon>Streptomycetaceae</taxon>
        <taxon>Streptomyces</taxon>
    </lineage>
</organism>
<sequence>MSTIAATASWAGHEHYVHRVLWRLARTPSRAVLGPGDGDLDGPAVVDAVLATAGGLRRAGTGPGATVAVLTGPNHPAMLVVRYAAHLLGAAVVQIRSANPRSDADQLPAATQARLLRECGATVLVTDEDHAARAADLRDRADGALRTAGYGFTAPDVMDLLGEDPVRAEELPEYAPERRAVVAFTSGSTAEPRGIDQSFAVWNHLVASFPGTTDPAAPAVMLAVTPLSHTIGPMADAVLAEGGRVLLHAGFDTAAVLRAVADHRVTDVYLAVPHLYALVEDPATARADLSPLRRVIYSGTPAAPHRIAAAHALLGPALIQLYGTTEAGGISNLTPEDHREPELLPTVGRPFPWVEVLIREPGSDTEVPRGEEGEVWVRSRTVMDGYSADPAHTARTLRDGWLCTGDLGHWDRYGYLRLAGRSGQVVKSGGLKIHPVAVESALLSHPGVARAAVYGVRDADHREHVHAAVVPRPGATCSAEELRAHVGAALSPLHAPVAFAFRESLPLTERGKPDTALLRSVPHGDARVGAPSKGTP</sequence>
<dbReference type="Gene3D" id="3.40.50.12780">
    <property type="entry name" value="N-terminal domain of ligase-like"/>
    <property type="match status" value="1"/>
</dbReference>
<evidence type="ECO:0000256" key="3">
    <source>
        <dbReference type="SAM" id="MobiDB-lite"/>
    </source>
</evidence>
<dbReference type="SUPFAM" id="SSF56801">
    <property type="entry name" value="Acetyl-CoA synthetase-like"/>
    <property type="match status" value="1"/>
</dbReference>
<dbReference type="InterPro" id="IPR045851">
    <property type="entry name" value="AMP-bd_C_sf"/>
</dbReference>
<feature type="domain" description="AMP-dependent synthetase/ligase" evidence="4">
    <location>
        <begin position="43"/>
        <end position="386"/>
    </location>
</feature>
<evidence type="ECO:0000256" key="2">
    <source>
        <dbReference type="ARBA" id="ARBA00022598"/>
    </source>
</evidence>
<keyword evidence="7" id="KW-1185">Reference proteome</keyword>
<comment type="caution">
    <text evidence="6">The sequence shown here is derived from an EMBL/GenBank/DDBJ whole genome shotgun (WGS) entry which is preliminary data.</text>
</comment>
<keyword evidence="2 6" id="KW-0436">Ligase</keyword>
<reference evidence="6 7" key="1">
    <citation type="submission" date="2020-03" db="EMBL/GenBank/DDBJ databases">
        <title>Draft genome of Streptomyces sp. ventii, isolated from the Axial Seamount in the Pacific Ocean, and resequencing of the two type strains Streptomyces lonarensis strain NCL 716 and Streptomyces bohaiensis strain 11A07.</title>
        <authorList>
            <person name="Loughran R.M."/>
            <person name="Pfannmuller K.M."/>
            <person name="Wasson B.J."/>
            <person name="Deadmond M.C."/>
            <person name="Paddock B.E."/>
            <person name="Koyack M.J."/>
            <person name="Gallegos D.A."/>
            <person name="Mitchell E.A."/>
            <person name="Ushijima B."/>
            <person name="Saw J.H."/>
            <person name="Mcphail K.L."/>
            <person name="Videau P."/>
        </authorList>
    </citation>
    <scope>NUCLEOTIDE SEQUENCE [LARGE SCALE GENOMIC DNA]</scope>
    <source>
        <strain evidence="6 7">11A07</strain>
    </source>
</reference>